<evidence type="ECO:0000259" key="1">
    <source>
        <dbReference type="Pfam" id="PF20209"/>
    </source>
</evidence>
<comment type="caution">
    <text evidence="2">The sequence shown here is derived from an EMBL/GenBank/DDBJ whole genome shotgun (WGS) entry which is preliminary data.</text>
</comment>
<sequence length="620" mass="71693">MLMNPVANKHLPNRLMVKKVKGRTFHLPLPLEETLKKLPRPEHPISKPEMYIMVRGTPTKSKIVWENIVDVNKVYKALQYLKGVNALYSQIQLPYSPQQLIDYINEEDNIHHIVDQLESQVDNVVEGNDGLLTQVTSEKEADYEQYTIYPLHERRRNAPISELYQMLKVNAAPIDSRDKDLDVKCFPDLYVEGKYGQFYARQQKLTSSEYIKARLMILLIEFTLSTSQEIRNNTFKSEKTHVADMFQDINSTKPLRSRLFNIGLRVLSSRECGSLEASDTLLGIPLYGTDPTTTIRWLNVNIFRNRRVKSKSDMMLEPESTDIYYESWIDDHNPKRPKELEILTCTVSLKITILLKHVQSALKSSATRCITPWRSLDELKMGCDTYTEAFNLEKEDLKEGVNYGNSMIESRYKIQKAFEMIESKVAEINEEREIVDDDDGPENPLDFEAVEAANAMSDFQRINLVEEEQTDLQNLAAANALHTLSSNSAKLVATLSKNKVLFQYHHDLDFLHLTPLLLYYNGLLWEKSEDVLFCDNSLLEMPPDTITRRVILSYANRIFDSIGFTFPVSLQPKILLQESWRSKQSWDFFLEPWNKAFLSDEAIYREARKPSDRGGSPHRD</sequence>
<name>A0A8T0G0D3_ARGBR</name>
<dbReference type="InterPro" id="IPR046700">
    <property type="entry name" value="DUF6570"/>
</dbReference>
<dbReference type="EMBL" id="JABXBU010000002">
    <property type="protein sequence ID" value="KAF8795279.1"/>
    <property type="molecule type" value="Genomic_DNA"/>
</dbReference>
<reference evidence="2" key="1">
    <citation type="journal article" date="2020" name="bioRxiv">
        <title>Chromosome-level reference genome of the European wasp spider Argiope bruennichi: a resource for studies on range expansion and evolutionary adaptation.</title>
        <authorList>
            <person name="Sheffer M.M."/>
            <person name="Hoppe A."/>
            <person name="Krehenwinkel H."/>
            <person name="Uhl G."/>
            <person name="Kuss A.W."/>
            <person name="Jensen L."/>
            <person name="Jensen C."/>
            <person name="Gillespie R.G."/>
            <person name="Hoff K.J."/>
            <person name="Prost S."/>
        </authorList>
    </citation>
    <scope>NUCLEOTIDE SEQUENCE</scope>
</reference>
<keyword evidence="3" id="KW-1185">Reference proteome</keyword>
<proteinExistence type="predicted"/>
<dbReference type="Proteomes" id="UP000807504">
    <property type="component" value="Unassembled WGS sequence"/>
</dbReference>
<dbReference type="InterPro" id="IPR008042">
    <property type="entry name" value="Retrotrans_Pao"/>
</dbReference>
<reference evidence="2" key="2">
    <citation type="submission" date="2020-06" db="EMBL/GenBank/DDBJ databases">
        <authorList>
            <person name="Sheffer M."/>
        </authorList>
    </citation>
    <scope>NUCLEOTIDE SEQUENCE</scope>
</reference>
<accession>A0A8T0G0D3</accession>
<feature type="domain" description="DUF6570" evidence="1">
    <location>
        <begin position="18"/>
        <end position="95"/>
    </location>
</feature>
<organism evidence="2 3">
    <name type="scientific">Argiope bruennichi</name>
    <name type="common">Wasp spider</name>
    <name type="synonym">Aranea bruennichi</name>
    <dbReference type="NCBI Taxonomy" id="94029"/>
    <lineage>
        <taxon>Eukaryota</taxon>
        <taxon>Metazoa</taxon>
        <taxon>Ecdysozoa</taxon>
        <taxon>Arthropoda</taxon>
        <taxon>Chelicerata</taxon>
        <taxon>Arachnida</taxon>
        <taxon>Araneae</taxon>
        <taxon>Araneomorphae</taxon>
        <taxon>Entelegynae</taxon>
        <taxon>Araneoidea</taxon>
        <taxon>Araneidae</taxon>
        <taxon>Argiope</taxon>
    </lineage>
</organism>
<dbReference type="AlphaFoldDB" id="A0A8T0G0D3"/>
<protein>
    <recommendedName>
        <fullName evidence="1">DUF6570 domain-containing protein</fullName>
    </recommendedName>
</protein>
<evidence type="ECO:0000313" key="2">
    <source>
        <dbReference type="EMBL" id="KAF8795279.1"/>
    </source>
</evidence>
<gene>
    <name evidence="2" type="ORF">HNY73_003149</name>
</gene>
<evidence type="ECO:0000313" key="3">
    <source>
        <dbReference type="Proteomes" id="UP000807504"/>
    </source>
</evidence>
<dbReference type="Pfam" id="PF20209">
    <property type="entry name" value="DUF6570"/>
    <property type="match status" value="1"/>
</dbReference>
<dbReference type="Pfam" id="PF05380">
    <property type="entry name" value="Peptidase_A17"/>
    <property type="match status" value="1"/>
</dbReference>